<evidence type="ECO:0000259" key="2">
    <source>
        <dbReference type="Pfam" id="PF07331"/>
    </source>
</evidence>
<dbReference type="Pfam" id="PF07331">
    <property type="entry name" value="TctB"/>
    <property type="match status" value="1"/>
</dbReference>
<accession>A0A3L6ZY57</accession>
<keyword evidence="1" id="KW-0472">Membrane</keyword>
<evidence type="ECO:0000313" key="4">
    <source>
        <dbReference type="Proteomes" id="UP000269692"/>
    </source>
</evidence>
<evidence type="ECO:0000313" key="3">
    <source>
        <dbReference type="EMBL" id="RLP72635.1"/>
    </source>
</evidence>
<organism evidence="3 4">
    <name type="scientific">Xanthobacter tagetidis</name>
    <dbReference type="NCBI Taxonomy" id="60216"/>
    <lineage>
        <taxon>Bacteria</taxon>
        <taxon>Pseudomonadati</taxon>
        <taxon>Pseudomonadota</taxon>
        <taxon>Alphaproteobacteria</taxon>
        <taxon>Hyphomicrobiales</taxon>
        <taxon>Xanthobacteraceae</taxon>
        <taxon>Xanthobacter</taxon>
    </lineage>
</organism>
<keyword evidence="4" id="KW-1185">Reference proteome</keyword>
<feature type="transmembrane region" description="Helical" evidence="1">
    <location>
        <begin position="124"/>
        <end position="147"/>
    </location>
</feature>
<keyword evidence="1" id="KW-1133">Transmembrane helix</keyword>
<feature type="transmembrane region" description="Helical" evidence="1">
    <location>
        <begin position="85"/>
        <end position="112"/>
    </location>
</feature>
<dbReference type="EMBL" id="RCTF01000026">
    <property type="protein sequence ID" value="RLP72635.1"/>
    <property type="molecule type" value="Genomic_DNA"/>
</dbReference>
<dbReference type="InterPro" id="IPR009936">
    <property type="entry name" value="DUF1468"/>
</dbReference>
<dbReference type="Proteomes" id="UP000269692">
    <property type="component" value="Unassembled WGS sequence"/>
</dbReference>
<feature type="transmembrane region" description="Helical" evidence="1">
    <location>
        <begin position="45"/>
        <end position="64"/>
    </location>
</feature>
<gene>
    <name evidence="3" type="ORF">D9R14_21435</name>
</gene>
<sequence length="153" mass="15631">MRGTMRIASTKDFLAGILFAGLGAAFAAVAATSYAQGTPARMGAGFFPLVLGVLLAGVGLAVMVRSLVVPGDGLPRVQLRPLLSLLAAMVLFGLMLRPLGLLISAAALVLVGGLSSPEFRFKEAVLLAAGLSVGAVLLFVTILGLPLPVWPSY</sequence>
<protein>
    <submittedName>
        <fullName evidence="3">Tripartite tricarboxylate transporter TctB family protein</fullName>
    </submittedName>
</protein>
<keyword evidence="1" id="KW-0812">Transmembrane</keyword>
<dbReference type="AlphaFoldDB" id="A0A3L6ZY57"/>
<proteinExistence type="predicted"/>
<feature type="domain" description="DUF1468" evidence="2">
    <location>
        <begin position="14"/>
        <end position="148"/>
    </location>
</feature>
<name>A0A3L6ZY57_9HYPH</name>
<reference evidence="3 4" key="1">
    <citation type="submission" date="2018-10" db="EMBL/GenBank/DDBJ databases">
        <title>Xanthobacter tagetidis genome sequencing and assembly.</title>
        <authorList>
            <person name="Maclea K.S."/>
            <person name="Goen A.E."/>
            <person name="Fatima S.A."/>
        </authorList>
    </citation>
    <scope>NUCLEOTIDE SEQUENCE [LARGE SCALE GENOMIC DNA]</scope>
    <source>
        <strain evidence="3 4">ATCC 700314</strain>
    </source>
</reference>
<comment type="caution">
    <text evidence="3">The sequence shown here is derived from an EMBL/GenBank/DDBJ whole genome shotgun (WGS) entry which is preliminary data.</text>
</comment>
<evidence type="ECO:0000256" key="1">
    <source>
        <dbReference type="SAM" id="Phobius"/>
    </source>
</evidence>